<gene>
    <name evidence="1" type="ORF">AW736_08805</name>
</gene>
<name>A0A178IGG8_9BACT</name>
<dbReference type="EMBL" id="LRRQ01000105">
    <property type="protein sequence ID" value="OAM89114.1"/>
    <property type="molecule type" value="Genomic_DNA"/>
</dbReference>
<organism evidence="1 2">
    <name type="scientific">Termitidicoccus mucosus</name>
    <dbReference type="NCBI Taxonomy" id="1184151"/>
    <lineage>
        <taxon>Bacteria</taxon>
        <taxon>Pseudomonadati</taxon>
        <taxon>Verrucomicrobiota</taxon>
        <taxon>Opitutia</taxon>
        <taxon>Opitutales</taxon>
        <taxon>Opitutaceae</taxon>
        <taxon>Termitidicoccus</taxon>
    </lineage>
</organism>
<protein>
    <submittedName>
        <fullName evidence="1">Glycosyl transferase</fullName>
    </submittedName>
</protein>
<evidence type="ECO:0000313" key="2">
    <source>
        <dbReference type="Proteomes" id="UP000078486"/>
    </source>
</evidence>
<proteinExistence type="predicted"/>
<dbReference type="Proteomes" id="UP000078486">
    <property type="component" value="Unassembled WGS sequence"/>
</dbReference>
<reference evidence="1 2" key="1">
    <citation type="submission" date="2016-01" db="EMBL/GenBank/DDBJ databases">
        <title>High potential of lignocellulose degradation of a new Verrucomicrobia species.</title>
        <authorList>
            <person name="Wang Y."/>
            <person name="Shi Y."/>
            <person name="Qiu Z."/>
            <person name="Liu S."/>
            <person name="Yang H."/>
        </authorList>
    </citation>
    <scope>NUCLEOTIDE SEQUENCE [LARGE SCALE GENOMIC DNA]</scope>
    <source>
        <strain evidence="1 2">TSB47</strain>
    </source>
</reference>
<comment type="caution">
    <text evidence="1">The sequence shown here is derived from an EMBL/GenBank/DDBJ whole genome shotgun (WGS) entry which is preliminary data.</text>
</comment>
<dbReference type="AlphaFoldDB" id="A0A178IGG8"/>
<dbReference type="OrthoDB" id="564871at2"/>
<evidence type="ECO:0000313" key="1">
    <source>
        <dbReference type="EMBL" id="OAM89114.1"/>
    </source>
</evidence>
<dbReference type="GO" id="GO:0016740">
    <property type="term" value="F:transferase activity"/>
    <property type="evidence" value="ECO:0007669"/>
    <property type="project" value="UniProtKB-KW"/>
</dbReference>
<dbReference type="SUPFAM" id="SSF53448">
    <property type="entry name" value="Nucleotide-diphospho-sugar transferases"/>
    <property type="match status" value="1"/>
</dbReference>
<accession>A0A178IGG8</accession>
<dbReference type="RefSeq" id="WP_068769949.1">
    <property type="nucleotide sequence ID" value="NZ_CP109796.1"/>
</dbReference>
<sequence>MTTLPENKPSPSAPTIKQVICIKWGTAYGARHVNTLYAMVARNITGPFRVICFTDNDGGIRGEVVCHPLPALGCEIPPDVPGKWPKVALWNRELFGVEGVVLFVDLDSVIVGNLDGYFTHGSPDEVITARNWIKPWKKLGQTSVFRFKVGGHPYMLDNLHADPAGVSRKYRYEQHYVTAGIRGGIRFWPAPWTRHFRLHCLGSWLTRLLRAPVLPPGAKVVTFAGGTKVEQAITGRCAGRDGTGTLGEHLRWVFGQGGSGWVRRLKDYMKPAEWVALHWRE</sequence>
<keyword evidence="1" id="KW-0808">Transferase</keyword>
<keyword evidence="2" id="KW-1185">Reference proteome</keyword>
<dbReference type="InterPro" id="IPR029044">
    <property type="entry name" value="Nucleotide-diphossugar_trans"/>
</dbReference>
<dbReference type="STRING" id="1184151.AW736_08805"/>